<dbReference type="FunFam" id="3.40.640.10:FF:000031">
    <property type="entry name" value="Kynureninase"/>
    <property type="match status" value="1"/>
</dbReference>
<dbReference type="GO" id="GO:0043420">
    <property type="term" value="P:anthranilate metabolic process"/>
    <property type="evidence" value="ECO:0007669"/>
    <property type="project" value="TreeGrafter"/>
</dbReference>
<feature type="binding site" evidence="4">
    <location>
        <position position="221"/>
    </location>
    <ligand>
        <name>pyridoxal 5'-phosphate</name>
        <dbReference type="ChEBI" id="CHEBI:597326"/>
    </ligand>
</feature>
<dbReference type="GO" id="GO:0030429">
    <property type="term" value="F:kynureninase activity"/>
    <property type="evidence" value="ECO:0007669"/>
    <property type="project" value="UniProtKB-UniRule"/>
</dbReference>
<evidence type="ECO:0000256" key="2">
    <source>
        <dbReference type="ARBA" id="ARBA00022801"/>
    </source>
</evidence>
<reference evidence="8" key="1">
    <citation type="submission" date="2016-11" db="EMBL/GenBank/DDBJ databases">
        <authorList>
            <person name="Varghese N."/>
            <person name="Submissions S."/>
        </authorList>
    </citation>
    <scope>NUCLEOTIDE SEQUENCE [LARGE SCALE GENOMIC DNA]</scope>
    <source>
        <strain evidence="8">ACAM 48</strain>
    </source>
</reference>
<accession>A0A1M7NU21</accession>
<dbReference type="UniPathway" id="UPA00253">
    <property type="reaction ID" value="UER00329"/>
</dbReference>
<feature type="binding site" evidence="4">
    <location>
        <position position="302"/>
    </location>
    <ligand>
        <name>pyridoxal 5'-phosphate</name>
        <dbReference type="ChEBI" id="CHEBI:597326"/>
    </ligand>
</feature>
<comment type="catalytic activity">
    <reaction evidence="4 6">
        <text>L-kynurenine + H2O = anthranilate + L-alanine + H(+)</text>
        <dbReference type="Rhea" id="RHEA:16813"/>
        <dbReference type="ChEBI" id="CHEBI:15377"/>
        <dbReference type="ChEBI" id="CHEBI:15378"/>
        <dbReference type="ChEBI" id="CHEBI:16567"/>
        <dbReference type="ChEBI" id="CHEBI:57959"/>
        <dbReference type="ChEBI" id="CHEBI:57972"/>
        <dbReference type="EC" id="3.7.1.3"/>
    </reaction>
</comment>
<feature type="binding site" evidence="4">
    <location>
        <position position="274"/>
    </location>
    <ligand>
        <name>pyridoxal 5'-phosphate</name>
        <dbReference type="ChEBI" id="CHEBI:597326"/>
    </ligand>
</feature>
<evidence type="ECO:0000256" key="5">
    <source>
        <dbReference type="NCBIfam" id="TIGR01814"/>
    </source>
</evidence>
<comment type="subunit">
    <text evidence="4 6">Homodimer.</text>
</comment>
<dbReference type="RefSeq" id="WP_079736318.1">
    <property type="nucleotide sequence ID" value="NZ_LT670848.1"/>
</dbReference>
<feature type="modified residue" description="N6-(pyridoxal phosphate)lysine" evidence="4">
    <location>
        <position position="244"/>
    </location>
</feature>
<organism evidence="7 8">
    <name type="scientific">Salegentibacter salegens</name>
    <dbReference type="NCBI Taxonomy" id="143223"/>
    <lineage>
        <taxon>Bacteria</taxon>
        <taxon>Pseudomonadati</taxon>
        <taxon>Bacteroidota</taxon>
        <taxon>Flavobacteriia</taxon>
        <taxon>Flavobacteriales</taxon>
        <taxon>Flavobacteriaceae</taxon>
        <taxon>Salegentibacter</taxon>
    </lineage>
</organism>
<dbReference type="Proteomes" id="UP000190235">
    <property type="component" value="Chromosome I"/>
</dbReference>
<dbReference type="GO" id="GO:0009435">
    <property type="term" value="P:NAD+ biosynthetic process"/>
    <property type="evidence" value="ECO:0007669"/>
    <property type="project" value="UniProtKB-UniRule"/>
</dbReference>
<dbReference type="InterPro" id="IPR010111">
    <property type="entry name" value="Kynureninase"/>
</dbReference>
<comment type="similarity">
    <text evidence="4 6">Belongs to the kynureninase family.</text>
</comment>
<keyword evidence="1 4" id="KW-0662">Pyridine nucleotide biosynthesis</keyword>
<dbReference type="InterPro" id="IPR015424">
    <property type="entry name" value="PyrdxlP-dep_Trfase"/>
</dbReference>
<dbReference type="InterPro" id="IPR015422">
    <property type="entry name" value="PyrdxlP-dep_Trfase_small"/>
</dbReference>
<dbReference type="GO" id="GO:0030170">
    <property type="term" value="F:pyridoxal phosphate binding"/>
    <property type="evidence" value="ECO:0007669"/>
    <property type="project" value="UniProtKB-UniRule"/>
</dbReference>
<dbReference type="STRING" id="143223.SAMN05878281_3433"/>
<comment type="caution">
    <text evidence="4">Lacks conserved residue(s) required for the propagation of feature annotation.</text>
</comment>
<dbReference type="OrthoDB" id="9812626at2"/>
<comment type="cofactor">
    <cofactor evidence="4 6">
        <name>pyridoxal 5'-phosphate</name>
        <dbReference type="ChEBI" id="CHEBI:597326"/>
    </cofactor>
</comment>
<evidence type="ECO:0000313" key="8">
    <source>
        <dbReference type="Proteomes" id="UP000190235"/>
    </source>
</evidence>
<feature type="binding site" evidence="4">
    <location>
        <begin position="133"/>
        <end position="136"/>
    </location>
    <ligand>
        <name>pyridoxal 5'-phosphate</name>
        <dbReference type="ChEBI" id="CHEBI:597326"/>
    </ligand>
</feature>
<protein>
    <recommendedName>
        <fullName evidence="4 5">Kynureninase</fullName>
        <ecNumber evidence="4 5">3.7.1.3</ecNumber>
    </recommendedName>
    <alternativeName>
        <fullName evidence="4">L-kynurenine hydrolase</fullName>
    </alternativeName>
</protein>
<dbReference type="PANTHER" id="PTHR14084">
    <property type="entry name" value="KYNURENINASE"/>
    <property type="match status" value="1"/>
</dbReference>
<keyword evidence="2 4" id="KW-0378">Hydrolase</keyword>
<dbReference type="EMBL" id="LT670848">
    <property type="protein sequence ID" value="SHN07196.1"/>
    <property type="molecule type" value="Genomic_DNA"/>
</dbReference>
<dbReference type="InterPro" id="IPR015421">
    <property type="entry name" value="PyrdxlP-dep_Trfase_major"/>
</dbReference>
<dbReference type="PANTHER" id="PTHR14084:SF0">
    <property type="entry name" value="KYNURENINASE"/>
    <property type="match status" value="1"/>
</dbReference>
<dbReference type="EC" id="3.7.1.3" evidence="4 5"/>
<dbReference type="GO" id="GO:0019805">
    <property type="term" value="P:quinolinate biosynthetic process"/>
    <property type="evidence" value="ECO:0007669"/>
    <property type="project" value="UniProtKB-UniRule"/>
</dbReference>
<dbReference type="AlphaFoldDB" id="A0A1M7NU21"/>
<dbReference type="GO" id="GO:0097053">
    <property type="term" value="P:L-kynurenine catabolic process"/>
    <property type="evidence" value="ECO:0007669"/>
    <property type="project" value="UniProtKB-UniRule"/>
</dbReference>
<feature type="binding site" evidence="4">
    <location>
        <position position="218"/>
    </location>
    <ligand>
        <name>pyridoxal 5'-phosphate</name>
        <dbReference type="ChEBI" id="CHEBI:597326"/>
    </ligand>
</feature>
<feature type="binding site" evidence="4">
    <location>
        <position position="243"/>
    </location>
    <ligand>
        <name>pyridoxal 5'-phosphate</name>
        <dbReference type="ChEBI" id="CHEBI:597326"/>
    </ligand>
</feature>
<dbReference type="PIRSF" id="PIRSF038800">
    <property type="entry name" value="KYNU"/>
    <property type="match status" value="1"/>
</dbReference>
<name>A0A1M7NU21_9FLAO</name>
<gene>
    <name evidence="4" type="primary">kynU</name>
    <name evidence="7" type="ORF">SAMN05878281_3433</name>
</gene>
<dbReference type="GO" id="GO:0005737">
    <property type="term" value="C:cytoplasm"/>
    <property type="evidence" value="ECO:0007669"/>
    <property type="project" value="UniProtKB-UniRule"/>
</dbReference>
<dbReference type="Pfam" id="PF22580">
    <property type="entry name" value="KYNU_C"/>
    <property type="match status" value="1"/>
</dbReference>
<dbReference type="SUPFAM" id="SSF53383">
    <property type="entry name" value="PLP-dependent transferases"/>
    <property type="match status" value="1"/>
</dbReference>
<proteinExistence type="inferred from homology"/>
<keyword evidence="8" id="KW-1185">Reference proteome</keyword>
<dbReference type="NCBIfam" id="TIGR01814">
    <property type="entry name" value="kynureninase"/>
    <property type="match status" value="1"/>
</dbReference>
<comment type="pathway">
    <text evidence="4 6">Cofactor biosynthesis; NAD(+) biosynthesis; quinolinate from L-kynurenine: step 2/3.</text>
</comment>
<evidence type="ECO:0000313" key="7">
    <source>
        <dbReference type="EMBL" id="SHN07196.1"/>
    </source>
</evidence>
<evidence type="ECO:0000256" key="6">
    <source>
        <dbReference type="PIRNR" id="PIRNR038800"/>
    </source>
</evidence>
<sequence length="427" mass="49257">MQFQNTLEYARQLDAQDKISSFRNQFIFPQHEGKNVIYFTGNSLGLQPKSAKKYVDEIMTDWANLAVEGHFYAKKPWWDYHERFAEKLAKVVGAKPTEVTVMNTLTVNLHLLMVSFYRPKGKRYKIICEEKAFPSDQYMISSQVRFHCYDPKDAIVEIKRREGENNFRTEDILAKIKEVGAECALVLIGGVNYYTGQVLEMEKITKAGQEIGAFVGWDLAHAAGNIELKLSDWNVDFAAWCSYKYMNSGPGNASGCFINEKYHNQKDIPRFEGWWGHNKERRFLMEPEFQPENGADAWQISNAPVLALAPYLASLEIFDEVGMPALIEKRNKIVAYLEFVLHEIDKEVDSNFEIITPKKQEERGTQLSVFLHGEGRELFNYLMKNGVITDWREPNVIRLAPAPFYCSFEDMYQFGQILKKGILDKSK</sequence>
<comment type="catalytic activity">
    <reaction evidence="6">
        <text>3-hydroxy-L-kynurenine + H2O = 3-hydroxyanthranilate + L-alanine + H(+)</text>
        <dbReference type="Rhea" id="RHEA:25143"/>
        <dbReference type="ChEBI" id="CHEBI:15377"/>
        <dbReference type="ChEBI" id="CHEBI:15378"/>
        <dbReference type="ChEBI" id="CHEBI:36559"/>
        <dbReference type="ChEBI" id="CHEBI:57972"/>
        <dbReference type="ChEBI" id="CHEBI:58125"/>
        <dbReference type="EC" id="3.7.1.3"/>
    </reaction>
</comment>
<feature type="binding site" evidence="4">
    <location>
        <position position="106"/>
    </location>
    <ligand>
        <name>pyridoxal 5'-phosphate</name>
        <dbReference type="ChEBI" id="CHEBI:597326"/>
    </ligand>
</feature>
<dbReference type="Gene3D" id="3.40.640.10">
    <property type="entry name" value="Type I PLP-dependent aspartate aminotransferase-like (Major domain)"/>
    <property type="match status" value="1"/>
</dbReference>
<evidence type="ECO:0000256" key="3">
    <source>
        <dbReference type="ARBA" id="ARBA00022898"/>
    </source>
</evidence>
<comment type="function">
    <text evidence="4 6">Catalyzes the cleavage of L-kynurenine (L-Kyn) and L-3-hydroxykynurenine (L-3OHKyn) into anthranilic acid (AA) and 3-hydroxyanthranilic acid (3-OHAA), respectively.</text>
</comment>
<comment type="pathway">
    <text evidence="4 6">Amino-acid degradation; L-kynurenine degradation; L-alanine and anthranilate from L-kynurenine: step 1/1.</text>
</comment>
<keyword evidence="3 4" id="KW-0663">Pyridoxal phosphate</keyword>
<feature type="binding site" evidence="4">
    <location>
        <position position="105"/>
    </location>
    <ligand>
        <name>pyridoxal 5'-phosphate</name>
        <dbReference type="ChEBI" id="CHEBI:597326"/>
    </ligand>
</feature>
<evidence type="ECO:0000256" key="1">
    <source>
        <dbReference type="ARBA" id="ARBA00022642"/>
    </source>
</evidence>
<dbReference type="Gene3D" id="3.90.1150.10">
    <property type="entry name" value="Aspartate Aminotransferase, domain 1"/>
    <property type="match status" value="1"/>
</dbReference>
<dbReference type="UniPathway" id="UPA00334">
    <property type="reaction ID" value="UER00455"/>
</dbReference>
<dbReference type="GO" id="GO:0019441">
    <property type="term" value="P:L-tryptophan catabolic process to kynurenine"/>
    <property type="evidence" value="ECO:0007669"/>
    <property type="project" value="TreeGrafter"/>
</dbReference>
<evidence type="ECO:0000256" key="4">
    <source>
        <dbReference type="HAMAP-Rule" id="MF_01970"/>
    </source>
</evidence>
<dbReference type="HAMAP" id="MF_01970">
    <property type="entry name" value="Kynureninase"/>
    <property type="match status" value="1"/>
</dbReference>